<dbReference type="GO" id="GO:0000156">
    <property type="term" value="F:phosphorelay response regulator activity"/>
    <property type="evidence" value="ECO:0007669"/>
    <property type="project" value="InterPro"/>
</dbReference>
<dbReference type="PROSITE" id="PS50122">
    <property type="entry name" value="CHEB"/>
    <property type="match status" value="1"/>
</dbReference>
<dbReference type="InterPro" id="IPR035909">
    <property type="entry name" value="CheB_C"/>
</dbReference>
<sequence length="55" mass="5849">MRGRLESTAFEIVAIGSSAGGVKALLTVLSALPADFPVPVVVVQHLDPRRTATFW</sequence>
<comment type="caution">
    <text evidence="4">Lacks conserved residue(s) required for the propagation of feature annotation.</text>
</comment>
<evidence type="ECO:0000256" key="1">
    <source>
        <dbReference type="ARBA" id="ARBA00022801"/>
    </source>
</evidence>
<dbReference type="RefSeq" id="WP_281400787.1">
    <property type="nucleotide sequence ID" value="NZ_JACHMX010000001.1"/>
</dbReference>
<dbReference type="InterPro" id="IPR000673">
    <property type="entry name" value="Sig_transdc_resp-reg_Me-estase"/>
</dbReference>
<evidence type="ECO:0000256" key="3">
    <source>
        <dbReference type="ARBA" id="ARBA00048267"/>
    </source>
</evidence>
<evidence type="ECO:0000313" key="6">
    <source>
        <dbReference type="EMBL" id="MBB5853581.1"/>
    </source>
</evidence>
<dbReference type="PANTHER" id="PTHR42872">
    <property type="entry name" value="PROTEIN-GLUTAMATE METHYLESTERASE/PROTEIN-GLUTAMINE GLUTAMINASE"/>
    <property type="match status" value="1"/>
</dbReference>
<comment type="catalytic activity">
    <reaction evidence="3">
        <text>[protein]-L-glutamate 5-O-methyl ester + H2O = L-glutamyl-[protein] + methanol + H(+)</text>
        <dbReference type="Rhea" id="RHEA:23236"/>
        <dbReference type="Rhea" id="RHEA-COMP:10208"/>
        <dbReference type="Rhea" id="RHEA-COMP:10311"/>
        <dbReference type="ChEBI" id="CHEBI:15377"/>
        <dbReference type="ChEBI" id="CHEBI:15378"/>
        <dbReference type="ChEBI" id="CHEBI:17790"/>
        <dbReference type="ChEBI" id="CHEBI:29973"/>
        <dbReference type="ChEBI" id="CHEBI:82795"/>
        <dbReference type="EC" id="3.1.1.61"/>
    </reaction>
</comment>
<accession>A0A841B3R8</accession>
<dbReference type="PANTHER" id="PTHR42872:SF6">
    <property type="entry name" value="PROTEIN-GLUTAMATE METHYLESTERASE_PROTEIN-GLUTAMINE GLUTAMINASE"/>
    <property type="match status" value="1"/>
</dbReference>
<dbReference type="SUPFAM" id="SSF52738">
    <property type="entry name" value="Methylesterase CheB, C-terminal domain"/>
    <property type="match status" value="1"/>
</dbReference>
<keyword evidence="7" id="KW-1185">Reference proteome</keyword>
<dbReference type="Proteomes" id="UP000580861">
    <property type="component" value="Unassembled WGS sequence"/>
</dbReference>
<dbReference type="AlphaFoldDB" id="A0A841B3R8"/>
<evidence type="ECO:0000259" key="5">
    <source>
        <dbReference type="PROSITE" id="PS50122"/>
    </source>
</evidence>
<dbReference type="Pfam" id="PF01339">
    <property type="entry name" value="CheB_methylest"/>
    <property type="match status" value="1"/>
</dbReference>
<dbReference type="GO" id="GO:0006935">
    <property type="term" value="P:chemotaxis"/>
    <property type="evidence" value="ECO:0007669"/>
    <property type="project" value="InterPro"/>
</dbReference>
<evidence type="ECO:0000313" key="7">
    <source>
        <dbReference type="Proteomes" id="UP000580861"/>
    </source>
</evidence>
<gene>
    <name evidence="6" type="ORF">HDA45_003668</name>
</gene>
<evidence type="ECO:0000256" key="2">
    <source>
        <dbReference type="ARBA" id="ARBA00039140"/>
    </source>
</evidence>
<dbReference type="GO" id="GO:0008984">
    <property type="term" value="F:protein-glutamate methylesterase activity"/>
    <property type="evidence" value="ECO:0007669"/>
    <property type="project" value="UniProtKB-EC"/>
</dbReference>
<organism evidence="6 7">
    <name type="scientific">Amycolatopsis umgeniensis</name>
    <dbReference type="NCBI Taxonomy" id="336628"/>
    <lineage>
        <taxon>Bacteria</taxon>
        <taxon>Bacillati</taxon>
        <taxon>Actinomycetota</taxon>
        <taxon>Actinomycetes</taxon>
        <taxon>Pseudonocardiales</taxon>
        <taxon>Pseudonocardiaceae</taxon>
        <taxon>Amycolatopsis</taxon>
    </lineage>
</organism>
<protein>
    <recommendedName>
        <fullName evidence="2">protein-glutamate methylesterase</fullName>
        <ecNumber evidence="2">3.1.1.61</ecNumber>
    </recommendedName>
</protein>
<name>A0A841B3R8_9PSEU</name>
<dbReference type="EMBL" id="JACHMX010000001">
    <property type="protein sequence ID" value="MBB5853581.1"/>
    <property type="molecule type" value="Genomic_DNA"/>
</dbReference>
<dbReference type="EC" id="3.1.1.61" evidence="2"/>
<dbReference type="GO" id="GO:0005737">
    <property type="term" value="C:cytoplasm"/>
    <property type="evidence" value="ECO:0007669"/>
    <property type="project" value="InterPro"/>
</dbReference>
<dbReference type="Gene3D" id="3.40.50.180">
    <property type="entry name" value="Methylesterase CheB, C-terminal domain"/>
    <property type="match status" value="1"/>
</dbReference>
<feature type="domain" description="CheB-type methylesterase" evidence="5">
    <location>
        <begin position="6"/>
        <end position="55"/>
    </location>
</feature>
<evidence type="ECO:0000256" key="4">
    <source>
        <dbReference type="PROSITE-ProRule" id="PRU00050"/>
    </source>
</evidence>
<keyword evidence="1" id="KW-0378">Hydrolase</keyword>
<reference evidence="6 7" key="1">
    <citation type="submission" date="2020-08" db="EMBL/GenBank/DDBJ databases">
        <title>Sequencing the genomes of 1000 actinobacteria strains.</title>
        <authorList>
            <person name="Klenk H.-P."/>
        </authorList>
    </citation>
    <scope>NUCLEOTIDE SEQUENCE [LARGE SCALE GENOMIC DNA]</scope>
    <source>
        <strain evidence="6 7">DSM 45272</strain>
    </source>
</reference>
<proteinExistence type="predicted"/>
<comment type="caution">
    <text evidence="6">The sequence shown here is derived from an EMBL/GenBank/DDBJ whole genome shotgun (WGS) entry which is preliminary data.</text>
</comment>